<dbReference type="InterPro" id="IPR011051">
    <property type="entry name" value="RmlC_Cupin_sf"/>
</dbReference>
<dbReference type="CDD" id="cd02214">
    <property type="entry name" value="cupin_MJ1618"/>
    <property type="match status" value="1"/>
</dbReference>
<evidence type="ECO:0000313" key="2">
    <source>
        <dbReference type="EMBL" id="MET7015500.1"/>
    </source>
</evidence>
<dbReference type="InterPro" id="IPR014710">
    <property type="entry name" value="RmlC-like_jellyroll"/>
</dbReference>
<dbReference type="PANTHER" id="PTHR36114:SF8">
    <property type="entry name" value="CUPIN TYPE-1 DOMAIN-CONTAINING PROTEIN"/>
    <property type="match status" value="1"/>
</dbReference>
<dbReference type="Pfam" id="PF07883">
    <property type="entry name" value="Cupin_2"/>
    <property type="match status" value="1"/>
</dbReference>
<dbReference type="EMBL" id="JBEWZI010000017">
    <property type="protein sequence ID" value="MET7015500.1"/>
    <property type="molecule type" value="Genomic_DNA"/>
</dbReference>
<reference evidence="2 3" key="1">
    <citation type="submission" date="2024-07" db="EMBL/GenBank/DDBJ databases">
        <title>Uliginosibacterium flavum JJ3220;KACC:17644.</title>
        <authorList>
            <person name="Kim M.K."/>
        </authorList>
    </citation>
    <scope>NUCLEOTIDE SEQUENCE [LARGE SCALE GENOMIC DNA]</scope>
    <source>
        <strain evidence="2 3">KACC:17644</strain>
    </source>
</reference>
<comment type="caution">
    <text evidence="2">The sequence shown here is derived from an EMBL/GenBank/DDBJ whole genome shotgun (WGS) entry which is preliminary data.</text>
</comment>
<organism evidence="2 3">
    <name type="scientific">Uliginosibacterium flavum</name>
    <dbReference type="NCBI Taxonomy" id="1396831"/>
    <lineage>
        <taxon>Bacteria</taxon>
        <taxon>Pseudomonadati</taxon>
        <taxon>Pseudomonadota</taxon>
        <taxon>Betaproteobacteria</taxon>
        <taxon>Rhodocyclales</taxon>
        <taxon>Zoogloeaceae</taxon>
        <taxon>Uliginosibacterium</taxon>
    </lineage>
</organism>
<protein>
    <submittedName>
        <fullName evidence="2">Cupin domain-containing protein</fullName>
    </submittedName>
</protein>
<proteinExistence type="predicted"/>
<keyword evidence="3" id="KW-1185">Reference proteome</keyword>
<evidence type="ECO:0000313" key="3">
    <source>
        <dbReference type="Proteomes" id="UP001549691"/>
    </source>
</evidence>
<evidence type="ECO:0000259" key="1">
    <source>
        <dbReference type="Pfam" id="PF07883"/>
    </source>
</evidence>
<dbReference type="Proteomes" id="UP001549691">
    <property type="component" value="Unassembled WGS sequence"/>
</dbReference>
<dbReference type="InterPro" id="IPR052044">
    <property type="entry name" value="PKS_Associated_Protein"/>
</dbReference>
<dbReference type="RefSeq" id="WP_354601958.1">
    <property type="nucleotide sequence ID" value="NZ_JBEWZI010000017.1"/>
</dbReference>
<dbReference type="Gene3D" id="2.60.120.10">
    <property type="entry name" value="Jelly Rolls"/>
    <property type="match status" value="1"/>
</dbReference>
<sequence length="128" mass="13694">MITPSLLPHQPANEYWFAEGCFILELSNSPADPALSIARARVLPGGQTRWHLLHAISERYVIQSGSGCVEVGELAPQSVAAGDVVIIPPGCRQRIRNTGSDDLIFLALCTPRFAASAYEDLEGSTTSG</sequence>
<dbReference type="SUPFAM" id="SSF51182">
    <property type="entry name" value="RmlC-like cupins"/>
    <property type="match status" value="1"/>
</dbReference>
<feature type="domain" description="Cupin type-2" evidence="1">
    <location>
        <begin position="40"/>
        <end position="108"/>
    </location>
</feature>
<accession>A0ABV2TNJ8</accession>
<name>A0ABV2TNJ8_9RHOO</name>
<dbReference type="PANTHER" id="PTHR36114">
    <property type="entry name" value="16.7 KDA PROTEIN IN WHIE LOCUS"/>
    <property type="match status" value="1"/>
</dbReference>
<dbReference type="InterPro" id="IPR013096">
    <property type="entry name" value="Cupin_2"/>
</dbReference>
<gene>
    <name evidence="2" type="ORF">ABXR19_15030</name>
</gene>